<gene>
    <name evidence="1" type="ORF">AAAT05_01455</name>
</gene>
<comment type="caution">
    <text evidence="1">The sequence shown here is derived from an EMBL/GenBank/DDBJ whole genome shotgun (WGS) entry which is preliminary data.</text>
</comment>
<sequence length="391" mass="43290">MISADQWRAYNAAVESIREGARSAVEGEVAAWLAANPDATVAEAREEAKRIMRGAVQDYDRSAAALAAEWYDAQGRANGARLDRAVTAPAFSDAQVDRVARYKASRLVEGDPSGFAAGCGSFAANSAMRSLNDTILRNVRRDRKKGVRYARVTSGRNTCAFCLMLAGRGAVYWTRESAGALNRWHDHCTCKVVPGYSGDPKEVLVEGHDPAKIEARLREVERLTGAKPGTPEFSREVEMRDPDWLFGDEIEVSYEGWSAREKRKLADHEKREHSLLAKSGLRVFPIPTDRSAPANIDLWMNGEFWELKSVTGDERRVGQRLDEAVTKWDRLHELGLSLESTPKVIVDNTHGKASDDVVLRTICAKMAQYSDKGFDQAIFMGKDGTIALVKK</sequence>
<keyword evidence="2" id="KW-1185">Reference proteome</keyword>
<dbReference type="Pfam" id="PF25310">
    <property type="entry name" value="VG15"/>
    <property type="match status" value="1"/>
</dbReference>
<dbReference type="InterPro" id="IPR057369">
    <property type="entry name" value="VG15"/>
</dbReference>
<dbReference type="RefSeq" id="WP_349181381.1">
    <property type="nucleotide sequence ID" value="NZ_JBBNGS010000002.1"/>
</dbReference>
<organism evidence="1 2">
    <name type="scientific">Paratractidigestivibacter faecalis</name>
    <dbReference type="NCBI Taxonomy" id="2292441"/>
    <lineage>
        <taxon>Bacteria</taxon>
        <taxon>Bacillati</taxon>
        <taxon>Actinomycetota</taxon>
        <taxon>Coriobacteriia</taxon>
        <taxon>Coriobacteriales</taxon>
        <taxon>Atopobiaceae</taxon>
        <taxon>Paratractidigestivibacter</taxon>
    </lineage>
</organism>
<dbReference type="Proteomes" id="UP001478817">
    <property type="component" value="Unassembled WGS sequence"/>
</dbReference>
<evidence type="ECO:0008006" key="3">
    <source>
        <dbReference type="Google" id="ProtNLM"/>
    </source>
</evidence>
<name>A0ABV1IDQ6_9ACTN</name>
<dbReference type="Gene3D" id="3.40.1350.120">
    <property type="match status" value="1"/>
</dbReference>
<evidence type="ECO:0000313" key="2">
    <source>
        <dbReference type="Proteomes" id="UP001478817"/>
    </source>
</evidence>
<reference evidence="1 2" key="1">
    <citation type="submission" date="2024-04" db="EMBL/GenBank/DDBJ databases">
        <title>Human intestinal bacterial collection.</title>
        <authorList>
            <person name="Pauvert C."/>
            <person name="Hitch T.C.A."/>
            <person name="Clavel T."/>
        </authorList>
    </citation>
    <scope>NUCLEOTIDE SEQUENCE [LARGE SCALE GENOMIC DNA]</scope>
    <source>
        <strain evidence="1 2">CLA-AA-H197</strain>
    </source>
</reference>
<evidence type="ECO:0000313" key="1">
    <source>
        <dbReference type="EMBL" id="MEQ2637020.1"/>
    </source>
</evidence>
<accession>A0ABV1IDQ6</accession>
<proteinExistence type="predicted"/>
<dbReference type="EMBL" id="JBBNGS010000002">
    <property type="protein sequence ID" value="MEQ2637020.1"/>
    <property type="molecule type" value="Genomic_DNA"/>
</dbReference>
<protein>
    <recommendedName>
        <fullName evidence="3">tRNA nuclease CdiA C-terminal domain-containing protein</fullName>
    </recommendedName>
</protein>